<sequence>MDAVKISTVESGSKKKSRKFLGLIIIFGVLLGSFILSLLVGITPDIMSVFFRSIVFSFAGFVGTNMGITAVAVAVTKDNDIPESVRWGNKFTGLILVTILLLVAMIVFRLVGGLGWVTLLENQADYYTSICRYTVYGYLAYVGGNAGITISAIATNKLGV</sequence>
<proteinExistence type="predicted"/>
<feature type="transmembrane region" description="Helical" evidence="1">
    <location>
        <begin position="20"/>
        <end position="43"/>
    </location>
</feature>
<evidence type="ECO:0000313" key="2">
    <source>
        <dbReference type="EMBL" id="KKN52039.1"/>
    </source>
</evidence>
<accession>A0A0F9RAW5</accession>
<dbReference type="AlphaFoldDB" id="A0A0F9RAW5"/>
<name>A0A0F9RAW5_9ZZZZ</name>
<organism evidence="2">
    <name type="scientific">marine sediment metagenome</name>
    <dbReference type="NCBI Taxonomy" id="412755"/>
    <lineage>
        <taxon>unclassified sequences</taxon>
        <taxon>metagenomes</taxon>
        <taxon>ecological metagenomes</taxon>
    </lineage>
</organism>
<keyword evidence="1" id="KW-1133">Transmembrane helix</keyword>
<keyword evidence="1" id="KW-0812">Transmembrane</keyword>
<gene>
    <name evidence="2" type="ORF">LCGC14_0616910</name>
</gene>
<keyword evidence="1" id="KW-0472">Membrane</keyword>
<comment type="caution">
    <text evidence="2">The sequence shown here is derived from an EMBL/GenBank/DDBJ whole genome shotgun (WGS) entry which is preliminary data.</text>
</comment>
<protein>
    <submittedName>
        <fullName evidence="2">Uncharacterized protein</fullName>
    </submittedName>
</protein>
<dbReference type="EMBL" id="LAZR01001038">
    <property type="protein sequence ID" value="KKN52039.1"/>
    <property type="molecule type" value="Genomic_DNA"/>
</dbReference>
<feature type="transmembrane region" description="Helical" evidence="1">
    <location>
        <begin position="94"/>
        <end position="116"/>
    </location>
</feature>
<reference evidence="2" key="1">
    <citation type="journal article" date="2015" name="Nature">
        <title>Complex archaea that bridge the gap between prokaryotes and eukaryotes.</title>
        <authorList>
            <person name="Spang A."/>
            <person name="Saw J.H."/>
            <person name="Jorgensen S.L."/>
            <person name="Zaremba-Niedzwiedzka K."/>
            <person name="Martijn J."/>
            <person name="Lind A.E."/>
            <person name="van Eijk R."/>
            <person name="Schleper C."/>
            <person name="Guy L."/>
            <person name="Ettema T.J."/>
        </authorList>
    </citation>
    <scope>NUCLEOTIDE SEQUENCE</scope>
</reference>
<evidence type="ECO:0000256" key="1">
    <source>
        <dbReference type="SAM" id="Phobius"/>
    </source>
</evidence>
<feature type="transmembrane region" description="Helical" evidence="1">
    <location>
        <begin position="136"/>
        <end position="155"/>
    </location>
</feature>
<feature type="transmembrane region" description="Helical" evidence="1">
    <location>
        <begin position="49"/>
        <end position="73"/>
    </location>
</feature>